<sequence>MTSHSYSSISGVAVLENPRQTSAKGLAFDGHLYVGGKSCQSLLMLLRYFNANDTEFPPVPTMYYIYATVAQMDTTAKIELFSDDQAADYTLVGDIQVIIPIGPPSEVEIDSRQRAYVHLCGAASNPNMDMATFSLDIEQYTSSFRDVQKLAKEKKEKAPKSLFAANCVIRDSPRYTYIRKPVPFNKRFVMLTGYLVDVDSTLDITGIKVKQRICVDVENIAFLGQAPLTAGSSESDPAASTSTPAGSNGRKRWSYDTPVPDNKRRKINALDLGSGSHTAQTSSSPAGPSNSFPSSPSTSTAS</sequence>
<dbReference type="AlphaFoldDB" id="A0AAD6XKF3"/>
<gene>
    <name evidence="2" type="ORF">B0H15DRAFT_805192</name>
</gene>
<feature type="region of interest" description="Disordered" evidence="1">
    <location>
        <begin position="228"/>
        <end position="302"/>
    </location>
</feature>
<organism evidence="2 3">
    <name type="scientific">Mycena belliarum</name>
    <dbReference type="NCBI Taxonomy" id="1033014"/>
    <lineage>
        <taxon>Eukaryota</taxon>
        <taxon>Fungi</taxon>
        <taxon>Dikarya</taxon>
        <taxon>Basidiomycota</taxon>
        <taxon>Agaricomycotina</taxon>
        <taxon>Agaricomycetes</taxon>
        <taxon>Agaricomycetidae</taxon>
        <taxon>Agaricales</taxon>
        <taxon>Marasmiineae</taxon>
        <taxon>Mycenaceae</taxon>
        <taxon>Mycena</taxon>
    </lineage>
</organism>
<dbReference type="Proteomes" id="UP001222325">
    <property type="component" value="Unassembled WGS sequence"/>
</dbReference>
<accession>A0AAD6XKF3</accession>
<reference evidence="2" key="1">
    <citation type="submission" date="2023-03" db="EMBL/GenBank/DDBJ databases">
        <title>Massive genome expansion in bonnet fungi (Mycena s.s.) driven by repeated elements and novel gene families across ecological guilds.</title>
        <authorList>
            <consortium name="Lawrence Berkeley National Laboratory"/>
            <person name="Harder C.B."/>
            <person name="Miyauchi S."/>
            <person name="Viragh M."/>
            <person name="Kuo A."/>
            <person name="Thoen E."/>
            <person name="Andreopoulos B."/>
            <person name="Lu D."/>
            <person name="Skrede I."/>
            <person name="Drula E."/>
            <person name="Henrissat B."/>
            <person name="Morin E."/>
            <person name="Kohler A."/>
            <person name="Barry K."/>
            <person name="LaButti K."/>
            <person name="Morin E."/>
            <person name="Salamov A."/>
            <person name="Lipzen A."/>
            <person name="Mereny Z."/>
            <person name="Hegedus B."/>
            <person name="Baldrian P."/>
            <person name="Stursova M."/>
            <person name="Weitz H."/>
            <person name="Taylor A."/>
            <person name="Grigoriev I.V."/>
            <person name="Nagy L.G."/>
            <person name="Martin F."/>
            <person name="Kauserud H."/>
        </authorList>
    </citation>
    <scope>NUCLEOTIDE SEQUENCE</scope>
    <source>
        <strain evidence="2">CBHHK173m</strain>
    </source>
</reference>
<name>A0AAD6XKF3_9AGAR</name>
<feature type="compositionally biased region" description="Low complexity" evidence="1">
    <location>
        <begin position="281"/>
        <end position="302"/>
    </location>
</feature>
<evidence type="ECO:0000313" key="3">
    <source>
        <dbReference type="Proteomes" id="UP001222325"/>
    </source>
</evidence>
<keyword evidence="3" id="KW-1185">Reference proteome</keyword>
<dbReference type="EMBL" id="JARJCN010000073">
    <property type="protein sequence ID" value="KAJ7077373.1"/>
    <property type="molecule type" value="Genomic_DNA"/>
</dbReference>
<evidence type="ECO:0000313" key="2">
    <source>
        <dbReference type="EMBL" id="KAJ7077373.1"/>
    </source>
</evidence>
<proteinExistence type="predicted"/>
<feature type="compositionally biased region" description="Polar residues" evidence="1">
    <location>
        <begin position="230"/>
        <end position="246"/>
    </location>
</feature>
<comment type="caution">
    <text evidence="2">The sequence shown here is derived from an EMBL/GenBank/DDBJ whole genome shotgun (WGS) entry which is preliminary data.</text>
</comment>
<protein>
    <submittedName>
        <fullName evidence="2">Uncharacterized protein</fullName>
    </submittedName>
</protein>
<evidence type="ECO:0000256" key="1">
    <source>
        <dbReference type="SAM" id="MobiDB-lite"/>
    </source>
</evidence>